<dbReference type="AlphaFoldDB" id="A0A6G0HX42"/>
<sequence length="752" mass="83608">MDLLGDMGSGCDDENCSLAENCLNQECHWEEPVFGLIELVCVTVIYIPLMLFGLLGNILTILVVWLRPHMRSSTYLYLSSMAVSDLLILLLLPLDLYKLWRPSPWLLGDLVCKLTMFLSECCTFCTILHITFLSLERYVAVCWPITAKTLVTRRRTRTLIGCLWLGAAVSAAPVLVMVGVEDVEGEELVLSGWREGGGLTGIEGDQAGFMIGGMDRESGHITSMDGGLEGMHWGEQEKNGWGEGIGELKWFGESTTEEGDEKQGANGGGEDEGKRQNKMREDEGGGMEEGVDGGHGIKIDRRECRCTHYAISSGLLSAMMILSNMYFLVPLCILGLVYSLIGRTLWLRPRSSRRDQSHRHTVKMLGVIVLAFVLCWLPFHVGRTIFSLSLGYGSDRQETSTDANSHLDINTLSDSFTLNVQMGIHCSTTPKTVDCLYDTASHAGVVPDASLDASLASLLSLNSSFALEQQYSNLQSNMTQEQRSAFNRDLRTLFGGNTTVSYGGVGVVALALSVLFEMLAHHQTTGLGSWSPENRLQPPDPIRRMFGADVWSDVSSIASELLKQIPAAANDQAKMAALMENYERKLQSELMDFYERMVLPERSTLSSAGVKQWMNGAALHVHTFLHWKRLTDPSAEEVLSLDYLDRVDPLIKVYREYLTKMVKVSPASRSGTSGLLIVEPLKNVSHSVQYRSCERRAIQQTLVERFLPDQNVQRVKQFFQSSHSQRDALIAQLGHFQLRFENNDGFKNTNDG</sequence>
<dbReference type="PANTHER" id="PTHR24243">
    <property type="entry name" value="G-PROTEIN COUPLED RECEPTOR"/>
    <property type="match status" value="1"/>
</dbReference>
<evidence type="ECO:0000313" key="12">
    <source>
        <dbReference type="EMBL" id="KAE8283633.1"/>
    </source>
</evidence>
<dbReference type="Proteomes" id="UP000424527">
    <property type="component" value="Unassembled WGS sequence"/>
</dbReference>
<feature type="compositionally biased region" description="Basic and acidic residues" evidence="9">
    <location>
        <begin position="271"/>
        <end position="283"/>
    </location>
</feature>
<evidence type="ECO:0000256" key="5">
    <source>
        <dbReference type="ARBA" id="ARBA00023136"/>
    </source>
</evidence>
<keyword evidence="2 8" id="KW-0812">Transmembrane</keyword>
<keyword evidence="5 10" id="KW-0472">Membrane</keyword>
<dbReference type="EMBL" id="REGW02000018">
    <property type="protein sequence ID" value="KAE8283633.1"/>
    <property type="molecule type" value="Genomic_DNA"/>
</dbReference>
<dbReference type="PRINTS" id="PR00237">
    <property type="entry name" value="GPCRRHODOPSN"/>
</dbReference>
<feature type="transmembrane region" description="Helical" evidence="10">
    <location>
        <begin position="33"/>
        <end position="66"/>
    </location>
</feature>
<evidence type="ECO:0000256" key="9">
    <source>
        <dbReference type="SAM" id="MobiDB-lite"/>
    </source>
</evidence>
<feature type="transmembrane region" description="Helical" evidence="10">
    <location>
        <begin position="362"/>
        <end position="379"/>
    </location>
</feature>
<dbReference type="Gene3D" id="1.20.1070.10">
    <property type="entry name" value="Rhodopsin 7-helix transmembrane proteins"/>
    <property type="match status" value="2"/>
</dbReference>
<feature type="transmembrane region" description="Helical" evidence="10">
    <location>
        <begin position="156"/>
        <end position="180"/>
    </location>
</feature>
<dbReference type="PANTHER" id="PTHR24243:SF7">
    <property type="entry name" value="GROWTH HORMONE SECRETAGOGUE RECEPTOR TYPE 1"/>
    <property type="match status" value="1"/>
</dbReference>
<evidence type="ECO:0000256" key="8">
    <source>
        <dbReference type="RuleBase" id="RU000688"/>
    </source>
</evidence>
<evidence type="ECO:0000256" key="1">
    <source>
        <dbReference type="ARBA" id="ARBA00004141"/>
    </source>
</evidence>
<feature type="transmembrane region" description="Helical" evidence="10">
    <location>
        <begin position="318"/>
        <end position="341"/>
    </location>
</feature>
<dbReference type="Pfam" id="PF00001">
    <property type="entry name" value="7tm_1"/>
    <property type="match status" value="2"/>
</dbReference>
<name>A0A6G0HX42_LARCR</name>
<gene>
    <name evidence="12" type="ORF">D5F01_LYC19036</name>
</gene>
<evidence type="ECO:0000259" key="11">
    <source>
        <dbReference type="PROSITE" id="PS50262"/>
    </source>
</evidence>
<feature type="domain" description="G-protein coupled receptors family 1 profile" evidence="11">
    <location>
        <begin position="56"/>
        <end position="381"/>
    </location>
</feature>
<comment type="caution">
    <text evidence="12">The sequence shown here is derived from an EMBL/GenBank/DDBJ whole genome shotgun (WGS) entry which is preliminary data.</text>
</comment>
<accession>A0A6G0HX42</accession>
<protein>
    <submittedName>
        <fullName evidence="12">Growth hormone secretagogue receptor type 1</fullName>
    </submittedName>
</protein>
<evidence type="ECO:0000256" key="10">
    <source>
        <dbReference type="SAM" id="Phobius"/>
    </source>
</evidence>
<reference evidence="12 13" key="1">
    <citation type="submission" date="2019-07" db="EMBL/GenBank/DDBJ databases">
        <title>Chromosome genome assembly for large yellow croaker.</title>
        <authorList>
            <person name="Xiao S."/>
        </authorList>
    </citation>
    <scope>NUCLEOTIDE SEQUENCE [LARGE SCALE GENOMIC DNA]</scope>
    <source>
        <strain evidence="12">JMULYC20181020</strain>
        <tissue evidence="12">Muscle</tissue>
    </source>
</reference>
<comment type="similarity">
    <text evidence="8">Belongs to the G-protein coupled receptor 1 family.</text>
</comment>
<keyword evidence="13" id="KW-1185">Reference proteome</keyword>
<evidence type="ECO:0000256" key="2">
    <source>
        <dbReference type="ARBA" id="ARBA00022692"/>
    </source>
</evidence>
<keyword evidence="4 8" id="KW-0297">G-protein coupled receptor</keyword>
<dbReference type="GO" id="GO:0001616">
    <property type="term" value="F:growth hormone secretagogue receptor activity"/>
    <property type="evidence" value="ECO:0007669"/>
    <property type="project" value="TreeGrafter"/>
</dbReference>
<dbReference type="GO" id="GO:0009755">
    <property type="term" value="P:hormone-mediated signaling pathway"/>
    <property type="evidence" value="ECO:0007669"/>
    <property type="project" value="TreeGrafter"/>
</dbReference>
<proteinExistence type="inferred from homology"/>
<keyword evidence="6 8" id="KW-0675">Receptor</keyword>
<evidence type="ECO:0000256" key="4">
    <source>
        <dbReference type="ARBA" id="ARBA00023040"/>
    </source>
</evidence>
<evidence type="ECO:0000256" key="6">
    <source>
        <dbReference type="ARBA" id="ARBA00023170"/>
    </source>
</evidence>
<dbReference type="PROSITE" id="PS00237">
    <property type="entry name" value="G_PROTEIN_RECEP_F1_1"/>
    <property type="match status" value="1"/>
</dbReference>
<dbReference type="GO" id="GO:0005886">
    <property type="term" value="C:plasma membrane"/>
    <property type="evidence" value="ECO:0007669"/>
    <property type="project" value="TreeGrafter"/>
</dbReference>
<dbReference type="InterPro" id="IPR000276">
    <property type="entry name" value="GPCR_Rhodpsn"/>
</dbReference>
<evidence type="ECO:0000313" key="13">
    <source>
        <dbReference type="Proteomes" id="UP000424527"/>
    </source>
</evidence>
<dbReference type="InterPro" id="IPR017452">
    <property type="entry name" value="GPCR_Rhodpsn_7TM"/>
</dbReference>
<keyword evidence="7 8" id="KW-0807">Transducer</keyword>
<feature type="transmembrane region" description="Helical" evidence="10">
    <location>
        <begin position="75"/>
        <end position="94"/>
    </location>
</feature>
<feature type="transmembrane region" description="Helical" evidence="10">
    <location>
        <begin position="114"/>
        <end position="135"/>
    </location>
</feature>
<dbReference type="PROSITE" id="PS50262">
    <property type="entry name" value="G_PROTEIN_RECEP_F1_2"/>
    <property type="match status" value="1"/>
</dbReference>
<evidence type="ECO:0000256" key="7">
    <source>
        <dbReference type="ARBA" id="ARBA00023224"/>
    </source>
</evidence>
<comment type="subcellular location">
    <subcellularLocation>
        <location evidence="1">Membrane</location>
        <topology evidence="1">Multi-pass membrane protein</topology>
    </subcellularLocation>
</comment>
<keyword evidence="3 10" id="KW-1133">Transmembrane helix</keyword>
<organism evidence="12 13">
    <name type="scientific">Larimichthys crocea</name>
    <name type="common">Large yellow croaker</name>
    <name type="synonym">Pseudosciaena crocea</name>
    <dbReference type="NCBI Taxonomy" id="215358"/>
    <lineage>
        <taxon>Eukaryota</taxon>
        <taxon>Metazoa</taxon>
        <taxon>Chordata</taxon>
        <taxon>Craniata</taxon>
        <taxon>Vertebrata</taxon>
        <taxon>Euteleostomi</taxon>
        <taxon>Actinopterygii</taxon>
        <taxon>Neopterygii</taxon>
        <taxon>Teleostei</taxon>
        <taxon>Neoteleostei</taxon>
        <taxon>Acanthomorphata</taxon>
        <taxon>Eupercaria</taxon>
        <taxon>Sciaenidae</taxon>
        <taxon>Larimichthys</taxon>
    </lineage>
</organism>
<feature type="region of interest" description="Disordered" evidence="9">
    <location>
        <begin position="255"/>
        <end position="293"/>
    </location>
</feature>
<dbReference type="SUPFAM" id="SSF81321">
    <property type="entry name" value="Family A G protein-coupled receptor-like"/>
    <property type="match status" value="2"/>
</dbReference>
<evidence type="ECO:0000256" key="3">
    <source>
        <dbReference type="ARBA" id="ARBA00022989"/>
    </source>
</evidence>